<gene>
    <name evidence="2" type="ORF">PAP18089_01348</name>
</gene>
<name>A0A5E5P1D6_9BURK</name>
<reference evidence="2 3" key="1">
    <citation type="submission" date="2019-08" db="EMBL/GenBank/DDBJ databases">
        <authorList>
            <person name="Peeters C."/>
        </authorList>
    </citation>
    <scope>NUCLEOTIDE SEQUENCE [LARGE SCALE GENOMIC DNA]</scope>
    <source>
        <strain evidence="2 3">LMG 18089</strain>
    </source>
</reference>
<protein>
    <submittedName>
        <fullName evidence="2">Uncharacterized protein</fullName>
    </submittedName>
</protein>
<dbReference type="Proteomes" id="UP000364291">
    <property type="component" value="Unassembled WGS sequence"/>
</dbReference>
<organism evidence="2 3">
    <name type="scientific">Pandoraea apista</name>
    <dbReference type="NCBI Taxonomy" id="93218"/>
    <lineage>
        <taxon>Bacteria</taxon>
        <taxon>Pseudomonadati</taxon>
        <taxon>Pseudomonadota</taxon>
        <taxon>Betaproteobacteria</taxon>
        <taxon>Burkholderiales</taxon>
        <taxon>Burkholderiaceae</taxon>
        <taxon>Pandoraea</taxon>
    </lineage>
</organism>
<feature type="compositionally biased region" description="Polar residues" evidence="1">
    <location>
        <begin position="227"/>
        <end position="240"/>
    </location>
</feature>
<dbReference type="EMBL" id="CABPSX010000002">
    <property type="protein sequence ID" value="VVG70388.1"/>
    <property type="molecule type" value="Genomic_DNA"/>
</dbReference>
<feature type="compositionally biased region" description="Acidic residues" evidence="1">
    <location>
        <begin position="410"/>
        <end position="420"/>
    </location>
</feature>
<dbReference type="RefSeq" id="WP_150728525.1">
    <property type="nucleotide sequence ID" value="NZ_CABPSX010000002.1"/>
</dbReference>
<dbReference type="AlphaFoldDB" id="A0A5E5P1D6"/>
<proteinExistence type="predicted"/>
<feature type="compositionally biased region" description="Basic and acidic residues" evidence="1">
    <location>
        <begin position="438"/>
        <end position="450"/>
    </location>
</feature>
<dbReference type="OrthoDB" id="9131911at2"/>
<evidence type="ECO:0000313" key="3">
    <source>
        <dbReference type="Proteomes" id="UP000364291"/>
    </source>
</evidence>
<feature type="region of interest" description="Disordered" evidence="1">
    <location>
        <begin position="401"/>
        <end position="420"/>
    </location>
</feature>
<evidence type="ECO:0000256" key="1">
    <source>
        <dbReference type="SAM" id="MobiDB-lite"/>
    </source>
</evidence>
<feature type="region of interest" description="Disordered" evidence="1">
    <location>
        <begin position="425"/>
        <end position="457"/>
    </location>
</feature>
<feature type="region of interest" description="Disordered" evidence="1">
    <location>
        <begin position="227"/>
        <end position="265"/>
    </location>
</feature>
<accession>A0A5E5P1D6</accession>
<evidence type="ECO:0000313" key="2">
    <source>
        <dbReference type="EMBL" id="VVG70388.1"/>
    </source>
</evidence>
<sequence>MEAGKQAEDEKAKREKAKVGLGARADAEWLTVRGVAWSRAVRAMVEKILNRSDDLTPRMREPAFRKHLLGAMSRIAGDDRFDHPGEVWEISGRDMDRLAESLLDDDGSATSNTWTRWEKGVHEPKGRRWKGAMMLFPADPDDPPKPKIDTDDTALKLVDRDLGFSELFWHTGPCLDDQASPAPLWAMMGGDTSIEGLWVPVLRYHDGTGVEGHAVADFLHGGVAFVRSQQPGPGASSGTPRRSMFPKPGFTPAPGAAPSPYDGPARSANLLKGVRPLLDPDLLPGEQTTLMTANSTYQAQRLASLDADWFHRLIDAGTAAQDDDSAALGVGDVVVLALATSFTAGEQGDLRHSLEDRVFAELRARHRRIVRWAHAFGIEGGVRRWLRRLYAEYLDRNGLASMPVETPAQPDDELVYDRDDPEAEYLAHQDNVPTVTAERARPGRLSGDKRLSRRRKA</sequence>